<dbReference type="AlphaFoldDB" id="A0A5D4KKG8"/>
<dbReference type="EMBL" id="VTEH01000001">
    <property type="protein sequence ID" value="TYR77814.1"/>
    <property type="molecule type" value="Genomic_DNA"/>
</dbReference>
<comment type="caution">
    <text evidence="3">The sequence shown here is derived from an EMBL/GenBank/DDBJ whole genome shotgun (WGS) entry which is preliminary data.</text>
</comment>
<organism evidence="3 4">
    <name type="scientific">Rossellomorea vietnamensis</name>
    <dbReference type="NCBI Taxonomy" id="218284"/>
    <lineage>
        <taxon>Bacteria</taxon>
        <taxon>Bacillati</taxon>
        <taxon>Bacillota</taxon>
        <taxon>Bacilli</taxon>
        <taxon>Bacillales</taxon>
        <taxon>Bacillaceae</taxon>
        <taxon>Rossellomorea</taxon>
    </lineage>
</organism>
<dbReference type="InterPro" id="IPR001375">
    <property type="entry name" value="Peptidase_S9_cat"/>
</dbReference>
<gene>
    <name evidence="3" type="ORF">FZC79_03105</name>
</gene>
<dbReference type="GO" id="GO:0006508">
    <property type="term" value="P:proteolysis"/>
    <property type="evidence" value="ECO:0007669"/>
    <property type="project" value="InterPro"/>
</dbReference>
<keyword evidence="1" id="KW-0378">Hydrolase</keyword>
<evidence type="ECO:0000313" key="4">
    <source>
        <dbReference type="Proteomes" id="UP000323317"/>
    </source>
</evidence>
<evidence type="ECO:0000313" key="3">
    <source>
        <dbReference type="EMBL" id="TYR77814.1"/>
    </source>
</evidence>
<dbReference type="GO" id="GO:0008236">
    <property type="term" value="F:serine-type peptidase activity"/>
    <property type="evidence" value="ECO:0007669"/>
    <property type="project" value="InterPro"/>
</dbReference>
<dbReference type="Proteomes" id="UP000323317">
    <property type="component" value="Unassembled WGS sequence"/>
</dbReference>
<dbReference type="InterPro" id="IPR029058">
    <property type="entry name" value="AB_hydrolase_fold"/>
</dbReference>
<dbReference type="RefSeq" id="WP_148945398.1">
    <property type="nucleotide sequence ID" value="NZ_VTEH01000001.1"/>
</dbReference>
<dbReference type="PANTHER" id="PTHR22946">
    <property type="entry name" value="DIENELACTONE HYDROLASE DOMAIN-CONTAINING PROTEIN-RELATED"/>
    <property type="match status" value="1"/>
</dbReference>
<dbReference type="SUPFAM" id="SSF53474">
    <property type="entry name" value="alpha/beta-Hydrolases"/>
    <property type="match status" value="1"/>
</dbReference>
<sequence>MITIKKDRIENIPVLNLSLQERSDEKLPAVFFMHGFTSAKEHNLHYAYYLAEKGYRVLMPDSLLHGERGEGLNESRLSVRFWEVVVTTIEELGKLKDYYTQNGLIDEERIGAAGTSMGGIVTLGALTKYTWIQSAVSLMGCPSYTDLANAQIGSLKRKGYQLPYSDEQLNSLLDMLKGYDLTLQPEVLQGKSLFFWHGKQDTVVPYQPAYDFYSRLSESSKPQMKDLQFITDETAGHKVSREAVLKSAAWFAENL</sequence>
<dbReference type="PANTHER" id="PTHR22946:SF9">
    <property type="entry name" value="POLYKETIDE TRANSFERASE AF380"/>
    <property type="match status" value="1"/>
</dbReference>
<accession>A0A5D4KKG8</accession>
<evidence type="ECO:0000259" key="2">
    <source>
        <dbReference type="Pfam" id="PF00326"/>
    </source>
</evidence>
<feature type="domain" description="Peptidase S9 prolyl oligopeptidase catalytic" evidence="2">
    <location>
        <begin position="45"/>
        <end position="253"/>
    </location>
</feature>
<dbReference type="Gene3D" id="3.40.50.1820">
    <property type="entry name" value="alpha/beta hydrolase"/>
    <property type="match status" value="1"/>
</dbReference>
<name>A0A5D4KKG8_9BACI</name>
<reference evidence="3 4" key="1">
    <citation type="submission" date="2019-08" db="EMBL/GenBank/DDBJ databases">
        <title>Bacillus genomes from the desert of Cuatro Cienegas, Coahuila.</title>
        <authorList>
            <person name="Olmedo-Alvarez G."/>
        </authorList>
    </citation>
    <scope>NUCLEOTIDE SEQUENCE [LARGE SCALE GENOMIC DNA]</scope>
    <source>
        <strain evidence="3 4">CH40_1T</strain>
    </source>
</reference>
<dbReference type="InterPro" id="IPR050261">
    <property type="entry name" value="FrsA_esterase"/>
</dbReference>
<evidence type="ECO:0000256" key="1">
    <source>
        <dbReference type="ARBA" id="ARBA00022801"/>
    </source>
</evidence>
<proteinExistence type="predicted"/>
<dbReference type="GO" id="GO:0052689">
    <property type="term" value="F:carboxylic ester hydrolase activity"/>
    <property type="evidence" value="ECO:0007669"/>
    <property type="project" value="UniProtKB-ARBA"/>
</dbReference>
<dbReference type="Pfam" id="PF00326">
    <property type="entry name" value="Peptidase_S9"/>
    <property type="match status" value="1"/>
</dbReference>
<protein>
    <submittedName>
        <fullName evidence="3">Prolyl oligopeptidase family serine peptidase</fullName>
    </submittedName>
</protein>